<dbReference type="PROSITE" id="PS00903">
    <property type="entry name" value="CYT_DCMP_DEAMINASES_1"/>
    <property type="match status" value="1"/>
</dbReference>
<sequence>MASSTGPDSIDRQKPHCRRSGAVILCAETVVLGTAAANGVLAADIVTMAAVVRRASTGITIINPCGRCRQMMLDEGGKERAVATRHENCCHLHTSGPMETWKHWPARLSRVVLLFIAVPPPVLRISF</sequence>
<proteinExistence type="predicted"/>
<gene>
    <name evidence="1" type="ORF">B0T17DRAFT_187207</name>
</gene>
<dbReference type="EMBL" id="JAULSR010000002">
    <property type="protein sequence ID" value="KAK0629470.1"/>
    <property type="molecule type" value="Genomic_DNA"/>
</dbReference>
<dbReference type="InterPro" id="IPR016193">
    <property type="entry name" value="Cytidine_deaminase-like"/>
</dbReference>
<protein>
    <recommendedName>
        <fullName evidence="3">Cytidine deaminase</fullName>
    </recommendedName>
</protein>
<evidence type="ECO:0008006" key="3">
    <source>
        <dbReference type="Google" id="ProtNLM"/>
    </source>
</evidence>
<dbReference type="GO" id="GO:0019239">
    <property type="term" value="F:deaminase activity"/>
    <property type="evidence" value="ECO:0007669"/>
    <property type="project" value="UniProtKB-ARBA"/>
</dbReference>
<dbReference type="GO" id="GO:0008270">
    <property type="term" value="F:zinc ion binding"/>
    <property type="evidence" value="ECO:0007669"/>
    <property type="project" value="InterPro"/>
</dbReference>
<dbReference type="Gene3D" id="3.40.140.10">
    <property type="entry name" value="Cytidine Deaminase, domain 2"/>
    <property type="match status" value="1"/>
</dbReference>
<dbReference type="SUPFAM" id="SSF53927">
    <property type="entry name" value="Cytidine deaminase-like"/>
    <property type="match status" value="1"/>
</dbReference>
<name>A0AA39X954_9PEZI</name>
<keyword evidence="2" id="KW-1185">Reference proteome</keyword>
<evidence type="ECO:0000313" key="1">
    <source>
        <dbReference type="EMBL" id="KAK0629470.1"/>
    </source>
</evidence>
<comment type="caution">
    <text evidence="1">The sequence shown here is derived from an EMBL/GenBank/DDBJ whole genome shotgun (WGS) entry which is preliminary data.</text>
</comment>
<accession>A0AA39X954</accession>
<dbReference type="Proteomes" id="UP001174934">
    <property type="component" value="Unassembled WGS sequence"/>
</dbReference>
<dbReference type="InterPro" id="IPR016192">
    <property type="entry name" value="APOBEC/CMP_deaminase_Zn-bd"/>
</dbReference>
<dbReference type="AlphaFoldDB" id="A0AA39X954"/>
<reference evidence="1" key="1">
    <citation type="submission" date="2023-06" db="EMBL/GenBank/DDBJ databases">
        <title>Genome-scale phylogeny and comparative genomics of the fungal order Sordariales.</title>
        <authorList>
            <consortium name="Lawrence Berkeley National Laboratory"/>
            <person name="Hensen N."/>
            <person name="Bonometti L."/>
            <person name="Westerberg I."/>
            <person name="Brannstrom I.O."/>
            <person name="Guillou S."/>
            <person name="Cros-Aarteil S."/>
            <person name="Calhoun S."/>
            <person name="Haridas S."/>
            <person name="Kuo A."/>
            <person name="Mondo S."/>
            <person name="Pangilinan J."/>
            <person name="Riley R."/>
            <person name="LaButti K."/>
            <person name="Andreopoulos B."/>
            <person name="Lipzen A."/>
            <person name="Chen C."/>
            <person name="Yanf M."/>
            <person name="Daum C."/>
            <person name="Ng V."/>
            <person name="Clum A."/>
            <person name="Steindorff A."/>
            <person name="Ohm R."/>
            <person name="Martin F."/>
            <person name="Silar P."/>
            <person name="Natvig D."/>
            <person name="Lalanne C."/>
            <person name="Gautier V."/>
            <person name="Ament-velasquez S.L."/>
            <person name="Kruys A."/>
            <person name="Hutchinson M.I."/>
            <person name="Powell A.J."/>
            <person name="Barry K."/>
            <person name="Miller A.N."/>
            <person name="Grigoriev I.V."/>
            <person name="Debuchy R."/>
            <person name="Gladieux P."/>
            <person name="Thoren M.H."/>
            <person name="Johannesson H."/>
        </authorList>
    </citation>
    <scope>NUCLEOTIDE SEQUENCE</scope>
    <source>
        <strain evidence="1">SMH3391-2</strain>
    </source>
</reference>
<organism evidence="1 2">
    <name type="scientific">Bombardia bombarda</name>
    <dbReference type="NCBI Taxonomy" id="252184"/>
    <lineage>
        <taxon>Eukaryota</taxon>
        <taxon>Fungi</taxon>
        <taxon>Dikarya</taxon>
        <taxon>Ascomycota</taxon>
        <taxon>Pezizomycotina</taxon>
        <taxon>Sordariomycetes</taxon>
        <taxon>Sordariomycetidae</taxon>
        <taxon>Sordariales</taxon>
        <taxon>Lasiosphaeriaceae</taxon>
        <taxon>Bombardia</taxon>
    </lineage>
</organism>
<dbReference type="GO" id="GO:0006139">
    <property type="term" value="P:nucleobase-containing compound metabolic process"/>
    <property type="evidence" value="ECO:0007669"/>
    <property type="project" value="UniProtKB-ARBA"/>
</dbReference>
<evidence type="ECO:0000313" key="2">
    <source>
        <dbReference type="Proteomes" id="UP001174934"/>
    </source>
</evidence>